<dbReference type="eggNOG" id="ENOG5032W8V">
    <property type="taxonomic scope" value="Bacteria"/>
</dbReference>
<sequence>MKTYIIRYGVIYGLVLLIGFFISYLILGTAPENFAKSEVIGYSVMILSSISIYFATKQYKQSLGGKPMRFFQGLKIGSGVSMIGGLFFGLYNWVYIRWLQPDFLNQYLAYSEQQIRQSGAEQAVIERQLGELATYSELLQNEFLYLLIMFMTVFVIGMAFSIVTAATLKD</sequence>
<dbReference type="AlphaFoldDB" id="K6X647"/>
<feature type="transmembrane region" description="Helical" evidence="1">
    <location>
        <begin position="76"/>
        <end position="96"/>
    </location>
</feature>
<evidence type="ECO:0000313" key="2">
    <source>
        <dbReference type="EMBL" id="GAC16094.1"/>
    </source>
</evidence>
<gene>
    <name evidence="2" type="ORF">GLIP_3480</name>
</gene>
<keyword evidence="1" id="KW-1133">Transmembrane helix</keyword>
<dbReference type="STRING" id="1127673.GLIP_3480"/>
<keyword evidence="3" id="KW-1185">Reference proteome</keyword>
<feature type="transmembrane region" description="Helical" evidence="1">
    <location>
        <begin position="39"/>
        <end position="56"/>
    </location>
</feature>
<name>K6X647_9ALTE</name>
<reference evidence="2 3" key="1">
    <citation type="journal article" date="2017" name="Antonie Van Leeuwenhoek">
        <title>Rhizobium rhizosphaerae sp. nov., a novel species isolated from rice rhizosphere.</title>
        <authorList>
            <person name="Zhao J.J."/>
            <person name="Zhang J."/>
            <person name="Zhang R.J."/>
            <person name="Zhang C.W."/>
            <person name="Yin H.Q."/>
            <person name="Zhang X.X."/>
        </authorList>
    </citation>
    <scope>NUCLEOTIDE SEQUENCE [LARGE SCALE GENOMIC DNA]</scope>
    <source>
        <strain evidence="2 3">E3</strain>
    </source>
</reference>
<protein>
    <recommendedName>
        <fullName evidence="4">DUF4199 domain-containing protein</fullName>
    </recommendedName>
</protein>
<dbReference type="Pfam" id="PF13858">
    <property type="entry name" value="DUF4199"/>
    <property type="match status" value="1"/>
</dbReference>
<proteinExistence type="predicted"/>
<dbReference type="Proteomes" id="UP000006334">
    <property type="component" value="Unassembled WGS sequence"/>
</dbReference>
<evidence type="ECO:0000256" key="1">
    <source>
        <dbReference type="SAM" id="Phobius"/>
    </source>
</evidence>
<dbReference type="OrthoDB" id="6384283at2"/>
<feature type="transmembrane region" description="Helical" evidence="1">
    <location>
        <begin position="9"/>
        <end position="27"/>
    </location>
</feature>
<comment type="caution">
    <text evidence="2">The sequence shown here is derived from an EMBL/GenBank/DDBJ whole genome shotgun (WGS) entry which is preliminary data.</text>
</comment>
<dbReference type="RefSeq" id="WP_008845897.1">
    <property type="nucleotide sequence ID" value="NZ_BAEN01000065.1"/>
</dbReference>
<evidence type="ECO:0000313" key="3">
    <source>
        <dbReference type="Proteomes" id="UP000006334"/>
    </source>
</evidence>
<keyword evidence="1" id="KW-0812">Transmembrane</keyword>
<feature type="transmembrane region" description="Helical" evidence="1">
    <location>
        <begin position="143"/>
        <end position="168"/>
    </location>
</feature>
<keyword evidence="1" id="KW-0472">Membrane</keyword>
<dbReference type="EMBL" id="BAEN01000065">
    <property type="protein sequence ID" value="GAC16094.1"/>
    <property type="molecule type" value="Genomic_DNA"/>
</dbReference>
<dbReference type="InterPro" id="IPR025250">
    <property type="entry name" value="DUF4199"/>
</dbReference>
<evidence type="ECO:0008006" key="4">
    <source>
        <dbReference type="Google" id="ProtNLM"/>
    </source>
</evidence>
<accession>K6X647</accession>
<organism evidence="2 3">
    <name type="scientific">Aliiglaciecola lipolytica E3</name>
    <dbReference type="NCBI Taxonomy" id="1127673"/>
    <lineage>
        <taxon>Bacteria</taxon>
        <taxon>Pseudomonadati</taxon>
        <taxon>Pseudomonadota</taxon>
        <taxon>Gammaproteobacteria</taxon>
        <taxon>Alteromonadales</taxon>
        <taxon>Alteromonadaceae</taxon>
        <taxon>Aliiglaciecola</taxon>
    </lineage>
</organism>